<name>A0A1H5Y483_9RHOB</name>
<proteinExistence type="predicted"/>
<evidence type="ECO:0000313" key="2">
    <source>
        <dbReference type="EMBL" id="SEG18763.1"/>
    </source>
</evidence>
<dbReference type="EMBL" id="FNVD01000014">
    <property type="protein sequence ID" value="SEG18763.1"/>
    <property type="molecule type" value="Genomic_DNA"/>
</dbReference>
<feature type="region of interest" description="Disordered" evidence="1">
    <location>
        <begin position="1"/>
        <end position="23"/>
    </location>
</feature>
<protein>
    <submittedName>
        <fullName evidence="2">Uncharacterized protein</fullName>
    </submittedName>
</protein>
<evidence type="ECO:0000313" key="3">
    <source>
        <dbReference type="Proteomes" id="UP000236742"/>
    </source>
</evidence>
<gene>
    <name evidence="2" type="ORF">SAMN05421751_11466</name>
</gene>
<dbReference type="RefSeq" id="WP_104008851.1">
    <property type="nucleotide sequence ID" value="NZ_FNVD01000014.1"/>
</dbReference>
<reference evidence="2 3" key="1">
    <citation type="submission" date="2016-10" db="EMBL/GenBank/DDBJ databases">
        <authorList>
            <person name="de Groot N.N."/>
        </authorList>
    </citation>
    <scope>NUCLEOTIDE SEQUENCE [LARGE SCALE GENOMIC DNA]</scope>
    <source>
        <strain evidence="2 3">DSM 23413</strain>
    </source>
</reference>
<evidence type="ECO:0000256" key="1">
    <source>
        <dbReference type="SAM" id="MobiDB-lite"/>
    </source>
</evidence>
<organism evidence="2 3">
    <name type="scientific">Jhaorihella thermophila</name>
    <dbReference type="NCBI Taxonomy" id="488547"/>
    <lineage>
        <taxon>Bacteria</taxon>
        <taxon>Pseudomonadati</taxon>
        <taxon>Pseudomonadota</taxon>
        <taxon>Alphaproteobacteria</taxon>
        <taxon>Rhodobacterales</taxon>
        <taxon>Paracoccaceae</taxon>
        <taxon>Jhaorihella</taxon>
    </lineage>
</organism>
<dbReference type="Proteomes" id="UP000236742">
    <property type="component" value="Unassembled WGS sequence"/>
</dbReference>
<dbReference type="OrthoDB" id="8481769at2"/>
<dbReference type="SUPFAM" id="SSF52540">
    <property type="entry name" value="P-loop containing nucleoside triphosphate hydrolases"/>
    <property type="match status" value="1"/>
</dbReference>
<dbReference type="AlphaFoldDB" id="A0A1H5Y483"/>
<keyword evidence="3" id="KW-1185">Reference proteome</keyword>
<dbReference type="InterPro" id="IPR027417">
    <property type="entry name" value="P-loop_NTPase"/>
</dbReference>
<sequence>MSPLEPRGKPARRPTGSGGRGGSVDVILHVGAHRCATTSFQSYLRRNTPVLARQGIGFWGPIRTRGGLLRGVIPRPALGQGPAILAAAADRIGAHLERCARRGVKTLIVSDENIVGSMRDNRMDADLYLRAGDRVASHVSAFGGNVMAVVLNIRALDRYWASALGYGVGRGLGLPGPVTLAAIASLSRGWRGVIEEIAQAAGGATVLVAPFECFAGRADAQLRAIAQCDAPFDHAGEWKNETPDLSRLRRRLDAREAAELPESEGRWNPFSDEQAALLRQRHDEDLRWLAAGADGLARLLDETDAGLPGEDRA</sequence>
<accession>A0A1H5Y483</accession>